<accession>A0A565BBD6</accession>
<feature type="domain" description="Retrovirus-related Pol polyprotein from transposon TNT 1-94-like beta-barrel" evidence="1">
    <location>
        <begin position="202"/>
        <end position="281"/>
    </location>
</feature>
<name>A0A565BBD6_9BRAS</name>
<dbReference type="OrthoDB" id="1072921at2759"/>
<dbReference type="PANTHER" id="PTHR47592:SF27">
    <property type="entry name" value="OS08G0421700 PROTEIN"/>
    <property type="match status" value="1"/>
</dbReference>
<keyword evidence="3" id="KW-1185">Reference proteome</keyword>
<protein>
    <recommendedName>
        <fullName evidence="1">Retrovirus-related Pol polyprotein from transposon TNT 1-94-like beta-barrel domain-containing protein</fullName>
    </recommendedName>
</protein>
<feature type="domain" description="Retrovirus-related Pol polyprotein from transposon TNT 1-94-like beta-barrel" evidence="1">
    <location>
        <begin position="44"/>
        <end position="87"/>
    </location>
</feature>
<gene>
    <name evidence="2" type="ORF">ANE_LOCUS9367</name>
</gene>
<comment type="caution">
    <text evidence="2">The sequence shown here is derived from an EMBL/GenBank/DDBJ whole genome shotgun (WGS) entry which is preliminary data.</text>
</comment>
<proteinExistence type="predicted"/>
<dbReference type="EMBL" id="CABITT030000003">
    <property type="protein sequence ID" value="VVA98922.1"/>
    <property type="molecule type" value="Genomic_DNA"/>
</dbReference>
<dbReference type="PANTHER" id="PTHR47592">
    <property type="entry name" value="PBF68 PROTEIN"/>
    <property type="match status" value="1"/>
</dbReference>
<evidence type="ECO:0000313" key="3">
    <source>
        <dbReference type="Proteomes" id="UP000489600"/>
    </source>
</evidence>
<sequence length="318" mass="35987">MATAHAEIDQARNEKPKHRMLAVTFGDSAYDEDMWMIYTHYFDIMAEGKGDVMILMNGVKKTIKNVLFVPGMDRNVLSVGQMTKGGYTVEIGGGECTIRDENGKVFAKTMWEERGLALRLQVIERHSARDCSNTSNQQMMATHAEIDECGEEEHCARDCSNTRNQQQMVATHAKIDQTRNEKPKHQLLTATFGDFTYDEDMWMLYTASTDHMTPYVNFFTTLDRKYRAEVEMGNGSVTMAEGKGDVMIMMNGVKVTMTDVLFVPRINRNVLSFGKMAKKGYSMESSGGECTIRSKTGKIFATTRRDERGIALRLQVIR</sequence>
<dbReference type="InterPro" id="IPR054722">
    <property type="entry name" value="PolX-like_BBD"/>
</dbReference>
<dbReference type="Proteomes" id="UP000489600">
    <property type="component" value="Unassembled WGS sequence"/>
</dbReference>
<reference evidence="2" key="1">
    <citation type="submission" date="2019-07" db="EMBL/GenBank/DDBJ databases">
        <authorList>
            <person name="Dittberner H."/>
        </authorList>
    </citation>
    <scope>NUCLEOTIDE SEQUENCE [LARGE SCALE GENOMIC DNA]</scope>
</reference>
<evidence type="ECO:0000259" key="1">
    <source>
        <dbReference type="Pfam" id="PF22936"/>
    </source>
</evidence>
<evidence type="ECO:0000313" key="2">
    <source>
        <dbReference type="EMBL" id="VVA98922.1"/>
    </source>
</evidence>
<dbReference type="Pfam" id="PF22936">
    <property type="entry name" value="Pol_BBD"/>
    <property type="match status" value="2"/>
</dbReference>
<organism evidence="2 3">
    <name type="scientific">Arabis nemorensis</name>
    <dbReference type="NCBI Taxonomy" id="586526"/>
    <lineage>
        <taxon>Eukaryota</taxon>
        <taxon>Viridiplantae</taxon>
        <taxon>Streptophyta</taxon>
        <taxon>Embryophyta</taxon>
        <taxon>Tracheophyta</taxon>
        <taxon>Spermatophyta</taxon>
        <taxon>Magnoliopsida</taxon>
        <taxon>eudicotyledons</taxon>
        <taxon>Gunneridae</taxon>
        <taxon>Pentapetalae</taxon>
        <taxon>rosids</taxon>
        <taxon>malvids</taxon>
        <taxon>Brassicales</taxon>
        <taxon>Brassicaceae</taxon>
        <taxon>Arabideae</taxon>
        <taxon>Arabis</taxon>
    </lineage>
</organism>
<dbReference type="AlphaFoldDB" id="A0A565BBD6"/>